<dbReference type="AlphaFoldDB" id="A0A7S4K6H3"/>
<accession>A0A7S4K6H3</accession>
<evidence type="ECO:0000313" key="1">
    <source>
        <dbReference type="EMBL" id="CAE2285243.1"/>
    </source>
</evidence>
<organism evidence="1">
    <name type="scientific">Odontella aurita</name>
    <dbReference type="NCBI Taxonomy" id="265563"/>
    <lineage>
        <taxon>Eukaryota</taxon>
        <taxon>Sar</taxon>
        <taxon>Stramenopiles</taxon>
        <taxon>Ochrophyta</taxon>
        <taxon>Bacillariophyta</taxon>
        <taxon>Mediophyceae</taxon>
        <taxon>Biddulphiophycidae</taxon>
        <taxon>Eupodiscales</taxon>
        <taxon>Odontellaceae</taxon>
        <taxon>Odontella</taxon>
    </lineage>
</organism>
<dbReference type="EMBL" id="HBKQ01058507">
    <property type="protein sequence ID" value="CAE2285243.1"/>
    <property type="molecule type" value="Transcribed_RNA"/>
</dbReference>
<gene>
    <name evidence="1" type="ORF">OAUR00152_LOCUS39972</name>
</gene>
<protein>
    <submittedName>
        <fullName evidence="1">Uncharacterized protein</fullName>
    </submittedName>
</protein>
<proteinExistence type="predicted"/>
<reference evidence="1" key="1">
    <citation type="submission" date="2021-01" db="EMBL/GenBank/DDBJ databases">
        <authorList>
            <person name="Corre E."/>
            <person name="Pelletier E."/>
            <person name="Niang G."/>
            <person name="Scheremetjew M."/>
            <person name="Finn R."/>
            <person name="Kale V."/>
            <person name="Holt S."/>
            <person name="Cochrane G."/>
            <person name="Meng A."/>
            <person name="Brown T."/>
            <person name="Cohen L."/>
        </authorList>
    </citation>
    <scope>NUCLEOTIDE SEQUENCE</scope>
    <source>
        <strain evidence="1">Isolate 1302-5</strain>
    </source>
</reference>
<name>A0A7S4K6H3_9STRA</name>
<sequence>MALKKATHRSLPFASFLVQNQNQKKSGHLRSNDKKAVLSTERRHIACAPGPGGWGCSLFCFTFLKGPFGCDANMDCLQMQSRVVVVVSCFSGALVGFDKKAPWYSPVQNETIVQLLTKD</sequence>